<evidence type="ECO:0000313" key="2">
    <source>
        <dbReference type="EMBL" id="GFD60400.1"/>
    </source>
</evidence>
<dbReference type="EMBL" id="BKCJ011877202">
    <property type="protein sequence ID" value="GFD60400.1"/>
    <property type="molecule type" value="Genomic_DNA"/>
</dbReference>
<gene>
    <name evidence="2" type="ORF">Tci_932369</name>
</gene>
<proteinExistence type="predicted"/>
<comment type="caution">
    <text evidence="2">The sequence shown here is derived from an EMBL/GenBank/DDBJ whole genome shotgun (WGS) entry which is preliminary data.</text>
</comment>
<name>A0A699XQ52_TANCI</name>
<organism evidence="2">
    <name type="scientific">Tanacetum cinerariifolium</name>
    <name type="common">Dalmatian daisy</name>
    <name type="synonym">Chrysanthemum cinerariifolium</name>
    <dbReference type="NCBI Taxonomy" id="118510"/>
    <lineage>
        <taxon>Eukaryota</taxon>
        <taxon>Viridiplantae</taxon>
        <taxon>Streptophyta</taxon>
        <taxon>Embryophyta</taxon>
        <taxon>Tracheophyta</taxon>
        <taxon>Spermatophyta</taxon>
        <taxon>Magnoliopsida</taxon>
        <taxon>eudicotyledons</taxon>
        <taxon>Gunneridae</taxon>
        <taxon>Pentapetalae</taxon>
        <taxon>asterids</taxon>
        <taxon>campanulids</taxon>
        <taxon>Asterales</taxon>
        <taxon>Asteraceae</taxon>
        <taxon>Asteroideae</taxon>
        <taxon>Anthemideae</taxon>
        <taxon>Anthemidinae</taxon>
        <taxon>Tanacetum</taxon>
    </lineage>
</organism>
<accession>A0A699XQ52</accession>
<reference evidence="2" key="1">
    <citation type="journal article" date="2019" name="Sci. Rep.">
        <title>Draft genome of Tanacetum cinerariifolium, the natural source of mosquito coil.</title>
        <authorList>
            <person name="Yamashiro T."/>
            <person name="Shiraishi A."/>
            <person name="Satake H."/>
            <person name="Nakayama K."/>
        </authorList>
    </citation>
    <scope>NUCLEOTIDE SEQUENCE</scope>
</reference>
<feature type="non-terminal residue" evidence="2">
    <location>
        <position position="56"/>
    </location>
</feature>
<protein>
    <submittedName>
        <fullName evidence="2">Uncharacterized protein</fullName>
    </submittedName>
</protein>
<sequence>HRRKISAGKAADSAGASALRHSGPADAAAAADAVRRGSPGFSLLALRTSALLFGEP</sequence>
<feature type="region of interest" description="Disordered" evidence="1">
    <location>
        <begin position="1"/>
        <end position="31"/>
    </location>
</feature>
<feature type="compositionally biased region" description="Low complexity" evidence="1">
    <location>
        <begin position="7"/>
        <end position="18"/>
    </location>
</feature>
<dbReference type="AlphaFoldDB" id="A0A699XQ52"/>
<evidence type="ECO:0000256" key="1">
    <source>
        <dbReference type="SAM" id="MobiDB-lite"/>
    </source>
</evidence>
<feature type="non-terminal residue" evidence="2">
    <location>
        <position position="1"/>
    </location>
</feature>